<name>A0A816JUN2_BRANA</name>
<dbReference type="Proteomes" id="UP001295469">
    <property type="component" value="Chromosome C04"/>
</dbReference>
<gene>
    <name evidence="1" type="ORF">DARMORV10_C04P57720.1</name>
</gene>
<dbReference type="AlphaFoldDB" id="A0A816JUN2"/>
<reference evidence="1" key="1">
    <citation type="submission" date="2021-01" db="EMBL/GenBank/DDBJ databases">
        <authorList>
            <consortium name="Genoscope - CEA"/>
            <person name="William W."/>
        </authorList>
    </citation>
    <scope>NUCLEOTIDE SEQUENCE</scope>
</reference>
<protein>
    <submittedName>
        <fullName evidence="1">(rape) hypothetical protein</fullName>
    </submittedName>
</protein>
<evidence type="ECO:0000313" key="1">
    <source>
        <dbReference type="EMBL" id="CAF1863593.1"/>
    </source>
</evidence>
<proteinExistence type="predicted"/>
<dbReference type="EMBL" id="HG994368">
    <property type="protein sequence ID" value="CAF1863593.1"/>
    <property type="molecule type" value="Genomic_DNA"/>
</dbReference>
<organism evidence="1">
    <name type="scientific">Brassica napus</name>
    <name type="common">Rape</name>
    <dbReference type="NCBI Taxonomy" id="3708"/>
    <lineage>
        <taxon>Eukaryota</taxon>
        <taxon>Viridiplantae</taxon>
        <taxon>Streptophyta</taxon>
        <taxon>Embryophyta</taxon>
        <taxon>Tracheophyta</taxon>
        <taxon>Spermatophyta</taxon>
        <taxon>Magnoliopsida</taxon>
        <taxon>eudicotyledons</taxon>
        <taxon>Gunneridae</taxon>
        <taxon>Pentapetalae</taxon>
        <taxon>rosids</taxon>
        <taxon>malvids</taxon>
        <taxon>Brassicales</taxon>
        <taxon>Brassicaceae</taxon>
        <taxon>Brassiceae</taxon>
        <taxon>Brassica</taxon>
    </lineage>
</organism>
<sequence length="199" mass="21946">MGVSATVDSTHEVLSYYEDSVITKMTEPKDIFTGLFFPPTPSLHLISNKRRLLRLCFLRPGRCAAARTGDQRPLRSGFSFLSCRRSACPVLVRYARRPGLGFEVGDLLRCRGASFPAVNQLSMGLRRGGREAGGSCSRLFGVCVRSIFSSDLVTHSRSTRRRTVGLLLDLWWFAASGLEGSLARMGGSRRFADSDCFSP</sequence>
<accession>A0A816JUN2</accession>